<evidence type="ECO:0000256" key="8">
    <source>
        <dbReference type="ARBA" id="ARBA00023242"/>
    </source>
</evidence>
<dbReference type="GeneID" id="103365346"/>
<feature type="domain" description="BED-type" evidence="10">
    <location>
        <begin position="15"/>
        <end position="66"/>
    </location>
</feature>
<evidence type="ECO:0000256" key="5">
    <source>
        <dbReference type="ARBA" id="ARBA00023015"/>
    </source>
</evidence>
<name>A0A9Y4KC59_9TELE</name>
<keyword evidence="5" id="KW-0805">Transcription regulation</keyword>
<evidence type="ECO:0000256" key="9">
    <source>
        <dbReference type="PROSITE-ProRule" id="PRU00027"/>
    </source>
</evidence>
<keyword evidence="6" id="KW-0238">DNA-binding</keyword>
<keyword evidence="8" id="KW-0539">Nucleus</keyword>
<accession>A0A9Y4KC59</accession>
<dbReference type="Proteomes" id="UP000694891">
    <property type="component" value="Unplaced"/>
</dbReference>
<keyword evidence="4" id="KW-0862">Zinc</keyword>
<keyword evidence="3 9" id="KW-0863">Zinc-finger</keyword>
<organism evidence="11 12">
    <name type="scientific">Stegastes partitus</name>
    <name type="common">bicolor damselfish</name>
    <dbReference type="NCBI Taxonomy" id="144197"/>
    <lineage>
        <taxon>Eukaryota</taxon>
        <taxon>Metazoa</taxon>
        <taxon>Chordata</taxon>
        <taxon>Craniata</taxon>
        <taxon>Vertebrata</taxon>
        <taxon>Euteleostomi</taxon>
        <taxon>Actinopterygii</taxon>
        <taxon>Neopterygii</taxon>
        <taxon>Teleostei</taxon>
        <taxon>Neoteleostei</taxon>
        <taxon>Acanthomorphata</taxon>
        <taxon>Ovalentaria</taxon>
        <taxon>Pomacentridae</taxon>
        <taxon>Stegastes</taxon>
    </lineage>
</organism>
<gene>
    <name evidence="12" type="primary">LOC103365346</name>
</gene>
<evidence type="ECO:0000256" key="4">
    <source>
        <dbReference type="ARBA" id="ARBA00022833"/>
    </source>
</evidence>
<dbReference type="SUPFAM" id="SSF140996">
    <property type="entry name" value="Hermes dimerisation domain"/>
    <property type="match status" value="1"/>
</dbReference>
<keyword evidence="11" id="KW-1185">Reference proteome</keyword>
<dbReference type="InterPro" id="IPR036236">
    <property type="entry name" value="Znf_C2H2_sf"/>
</dbReference>
<comment type="subcellular location">
    <subcellularLocation>
        <location evidence="1">Nucleus</location>
    </subcellularLocation>
</comment>
<dbReference type="GO" id="GO:0046983">
    <property type="term" value="F:protein dimerization activity"/>
    <property type="evidence" value="ECO:0007669"/>
    <property type="project" value="InterPro"/>
</dbReference>
<reference evidence="12" key="1">
    <citation type="submission" date="2025-08" db="UniProtKB">
        <authorList>
            <consortium name="RefSeq"/>
        </authorList>
    </citation>
    <scope>IDENTIFICATION</scope>
</reference>
<evidence type="ECO:0000313" key="11">
    <source>
        <dbReference type="Proteomes" id="UP000694891"/>
    </source>
</evidence>
<dbReference type="GO" id="GO:0003677">
    <property type="term" value="F:DNA binding"/>
    <property type="evidence" value="ECO:0007669"/>
    <property type="project" value="UniProtKB-KW"/>
</dbReference>
<dbReference type="PANTHER" id="PTHR46481">
    <property type="entry name" value="ZINC FINGER BED DOMAIN-CONTAINING PROTEIN 4"/>
    <property type="match status" value="1"/>
</dbReference>
<dbReference type="GO" id="GO:0008270">
    <property type="term" value="F:zinc ion binding"/>
    <property type="evidence" value="ECO:0007669"/>
    <property type="project" value="UniProtKB-KW"/>
</dbReference>
<dbReference type="RefSeq" id="XP_008290989.1">
    <property type="nucleotide sequence ID" value="XM_008292767.1"/>
</dbReference>
<dbReference type="Pfam" id="PF02892">
    <property type="entry name" value="zf-BED"/>
    <property type="match status" value="1"/>
</dbReference>
<evidence type="ECO:0000256" key="2">
    <source>
        <dbReference type="ARBA" id="ARBA00022723"/>
    </source>
</evidence>
<dbReference type="InterPro" id="IPR008906">
    <property type="entry name" value="HATC_C_dom"/>
</dbReference>
<dbReference type="InterPro" id="IPR003656">
    <property type="entry name" value="Znf_BED"/>
</dbReference>
<sequence length="630" mass="72782">MDAEEEEAQLVAKKNANSIIWRYFGFRYEDTEQQDVVCKTCKGKVTTSRGNTTNLYQHLKHHKEKHQECMLMKAQQSKVKDATEKRLKRPQQRTITDTFAGVTPYESTSKRHREITDSITHYLARDMVPIYTVNKEGFQKMIHTLDRRYRLPSRNFFSQTAIPELYNKRRSEVQMEMATVKFYSTTTDLWSSRTMEPYLSLTVHFIDDDFELRSRCLQTSYFPQDHTGENIASGLKEALAAWGLCEERQVIITTDNASNVIKAVELNEWQRFHCFGHRLHLAIENAVKSEAHRTHKAIGTCRKLVGHFSHSWKKREALREAQRELNLPEHAMVTDCQTRWGSTQKMISRILEQQRALTKVLSTDRKARQLLPSWQDLDVLESMNRALSPLQDFTDALSAEQYVSISYLKPILHILNTSVLAEDEEDTDLTKSLKAKILRYLNEKYEVTQALLNITTFLDPRFKAKYMSTEETRTIKERVVSEVVEIHQQQPEPQRTMVMEDSPDLDNSPPAAKAKKKTLASFFQNSTCMPSTTSTPTTFLVQCRDAVTTELTTYTYMPAVVPEEDPLKWWKHHKINFPLLSKLAQKYLCIQATSSASERAFSASGNVVSAHRSCLKPEKVDMLVFLSKNL</sequence>
<dbReference type="InterPro" id="IPR052035">
    <property type="entry name" value="ZnF_BED_domain_contain"/>
</dbReference>
<evidence type="ECO:0000256" key="3">
    <source>
        <dbReference type="ARBA" id="ARBA00022771"/>
    </source>
</evidence>
<evidence type="ECO:0000259" key="10">
    <source>
        <dbReference type="PROSITE" id="PS50808"/>
    </source>
</evidence>
<dbReference type="PROSITE" id="PS50808">
    <property type="entry name" value="ZF_BED"/>
    <property type="match status" value="1"/>
</dbReference>
<evidence type="ECO:0000313" key="12">
    <source>
        <dbReference type="RefSeq" id="XP_008290989.1"/>
    </source>
</evidence>
<evidence type="ECO:0000256" key="7">
    <source>
        <dbReference type="ARBA" id="ARBA00023163"/>
    </source>
</evidence>
<proteinExistence type="predicted"/>
<dbReference type="PANTHER" id="PTHR46481:SF9">
    <property type="entry name" value="ZINC FINGER BED DOMAIN-CONTAINING PROTEIN 1-LIKE"/>
    <property type="match status" value="1"/>
</dbReference>
<evidence type="ECO:0000256" key="1">
    <source>
        <dbReference type="ARBA" id="ARBA00004123"/>
    </source>
</evidence>
<dbReference type="InterPro" id="IPR012337">
    <property type="entry name" value="RNaseH-like_sf"/>
</dbReference>
<evidence type="ECO:0000256" key="6">
    <source>
        <dbReference type="ARBA" id="ARBA00023125"/>
    </source>
</evidence>
<keyword evidence="7" id="KW-0804">Transcription</keyword>
<dbReference type="Pfam" id="PF05699">
    <property type="entry name" value="Dimer_Tnp_hAT"/>
    <property type="match status" value="1"/>
</dbReference>
<dbReference type="AlphaFoldDB" id="A0A9Y4KC59"/>
<dbReference type="SUPFAM" id="SSF53098">
    <property type="entry name" value="Ribonuclease H-like"/>
    <property type="match status" value="1"/>
</dbReference>
<protein>
    <submittedName>
        <fullName evidence="12">Zinc finger BED domain-containing protein 1-like isoform X1</fullName>
    </submittedName>
</protein>
<dbReference type="SUPFAM" id="SSF57667">
    <property type="entry name" value="beta-beta-alpha zinc fingers"/>
    <property type="match status" value="1"/>
</dbReference>
<dbReference type="GO" id="GO:0005634">
    <property type="term" value="C:nucleus"/>
    <property type="evidence" value="ECO:0007669"/>
    <property type="project" value="UniProtKB-SubCell"/>
</dbReference>
<keyword evidence="2" id="KW-0479">Metal-binding</keyword>
<dbReference type="SMART" id="SM00614">
    <property type="entry name" value="ZnF_BED"/>
    <property type="match status" value="1"/>
</dbReference>